<evidence type="ECO:0000256" key="1">
    <source>
        <dbReference type="ARBA" id="ARBA00004123"/>
    </source>
</evidence>
<evidence type="ECO:0000313" key="13">
    <source>
        <dbReference type="Ensembl" id="ENSCSAVP00000011329.1"/>
    </source>
</evidence>
<dbReference type="Pfam" id="PF13191">
    <property type="entry name" value="AAA_16"/>
    <property type="match status" value="1"/>
</dbReference>
<sequence length="432" mass="49569">IMKLSNIPARDSQISQLSNLFGSKSQPTVDSIFIYGHTASGKSCVLNHLLLENDLLHVVVNCIECYTTPLLFITILEALSPNNEEKLKCENMNDFVRSIQRILKEKGREETFYVVFDKCERLRDKEVNLLPALVNLKELTGVNLCTIFVSELPWEKFYNGIGIRQPFVVFFPDYTKDELVEVLTYLRPQDTDFEFYKHYVGLVLSMFFFAFRDLRELRHLVEINFLLYQQPILEGKANVDDKHKLWRNIEPHLSSSLQRLCVREACNGHGNSGTESGDTSKLNGTSAVLSTKSHNLVELPYYSKFLLIAAYIASYNPSSSDRRFFVKHAGRMRKTARSMKKDDQKNCHLRGPHSFPLDRMMAIFYSIVEDAVSPSAGLFSQISSLVSLHFLAQLGQDQLDSPKYKCIVSLDFITTISKTVNFEIMRYLFDFV</sequence>
<dbReference type="PANTHER" id="PTHR12705:SF0">
    <property type="entry name" value="ORIGIN RECOGNITION COMPLEX SUBUNIT 5"/>
    <property type="match status" value="1"/>
</dbReference>
<dbReference type="PANTHER" id="PTHR12705">
    <property type="entry name" value="ORIGIN RECOGNITION COMPLEX SUBUNIT 5"/>
    <property type="match status" value="1"/>
</dbReference>
<dbReference type="eggNOG" id="KOG2543">
    <property type="taxonomic scope" value="Eukaryota"/>
</dbReference>
<evidence type="ECO:0000313" key="14">
    <source>
        <dbReference type="Proteomes" id="UP000007875"/>
    </source>
</evidence>
<evidence type="ECO:0000256" key="3">
    <source>
        <dbReference type="ARBA" id="ARBA00022705"/>
    </source>
</evidence>
<evidence type="ECO:0000256" key="7">
    <source>
        <dbReference type="ARBA" id="ARBA00026084"/>
    </source>
</evidence>
<comment type="similarity">
    <text evidence="2">Belongs to the ORC5 family.</text>
</comment>
<evidence type="ECO:0000259" key="11">
    <source>
        <dbReference type="Pfam" id="PF14630"/>
    </source>
</evidence>
<dbReference type="InterPro" id="IPR027417">
    <property type="entry name" value="P-loop_NTPase"/>
</dbReference>
<dbReference type="GO" id="GO:0003688">
    <property type="term" value="F:DNA replication origin binding"/>
    <property type="evidence" value="ECO:0007669"/>
    <property type="project" value="TreeGrafter"/>
</dbReference>
<dbReference type="AlphaFoldDB" id="H2Z167"/>
<accession>H2Z167</accession>
<dbReference type="GO" id="GO:0005664">
    <property type="term" value="C:nuclear origin of replication recognition complex"/>
    <property type="evidence" value="ECO:0007669"/>
    <property type="project" value="TreeGrafter"/>
</dbReference>
<dbReference type="GO" id="GO:0006270">
    <property type="term" value="P:DNA replication initiation"/>
    <property type="evidence" value="ECO:0007669"/>
    <property type="project" value="TreeGrafter"/>
</dbReference>
<dbReference type="GeneTree" id="ENSGT00390000009380"/>
<evidence type="ECO:0000259" key="10">
    <source>
        <dbReference type="Pfam" id="PF13191"/>
    </source>
</evidence>
<dbReference type="InParanoid" id="H2Z167"/>
<dbReference type="InterPro" id="IPR041664">
    <property type="entry name" value="AAA_16"/>
</dbReference>
<evidence type="ECO:0000256" key="4">
    <source>
        <dbReference type="ARBA" id="ARBA00022741"/>
    </source>
</evidence>
<reference evidence="13" key="2">
    <citation type="submission" date="2025-08" db="UniProtKB">
        <authorList>
            <consortium name="Ensembl"/>
        </authorList>
    </citation>
    <scope>IDENTIFICATION</scope>
</reference>
<evidence type="ECO:0000256" key="9">
    <source>
        <dbReference type="ARBA" id="ARBA00069657"/>
    </source>
</evidence>
<dbReference type="HOGENOM" id="CLU_028223_0_1_1"/>
<keyword evidence="6" id="KW-0539">Nucleus</keyword>
<dbReference type="SUPFAM" id="SSF52540">
    <property type="entry name" value="P-loop containing nucleoside triphosphate hydrolases"/>
    <property type="match status" value="1"/>
</dbReference>
<dbReference type="InterPro" id="IPR048866">
    <property type="entry name" value="ORC5_lid"/>
</dbReference>
<keyword evidence="5" id="KW-0067">ATP-binding</keyword>
<evidence type="ECO:0000256" key="6">
    <source>
        <dbReference type="ARBA" id="ARBA00023242"/>
    </source>
</evidence>
<feature type="domain" description="Orc1-like AAA ATPase" evidence="10">
    <location>
        <begin position="8"/>
        <end position="147"/>
    </location>
</feature>
<dbReference type="OMA" id="QLRRWHG"/>
<dbReference type="Pfam" id="PF14630">
    <property type="entry name" value="ORC5_C"/>
    <property type="match status" value="1"/>
</dbReference>
<dbReference type="Proteomes" id="UP000007875">
    <property type="component" value="Unassembled WGS sequence"/>
</dbReference>
<comment type="subcellular location">
    <subcellularLocation>
        <location evidence="1">Nucleus</location>
    </subcellularLocation>
</comment>
<evidence type="ECO:0000256" key="8">
    <source>
        <dbReference type="ARBA" id="ARBA00057448"/>
    </source>
</evidence>
<feature type="domain" description="ORC5 lid" evidence="12">
    <location>
        <begin position="196"/>
        <end position="260"/>
    </location>
</feature>
<proteinExistence type="inferred from homology"/>
<dbReference type="InterPro" id="IPR047088">
    <property type="entry name" value="ORC5_C"/>
</dbReference>
<comment type="subunit">
    <text evidence="7">Component of ORC, a complex composed of at least 6 subunits: ORC1, ORC2, ORC3, ORC4, ORC5 and ORC6. ORC is regulated in a cell-cycle dependent manner. It is sequentially assembled at the exit from anaphase of mitosis and disassembled as cells enter S phase.</text>
</comment>
<reference evidence="13" key="3">
    <citation type="submission" date="2025-09" db="UniProtKB">
        <authorList>
            <consortium name="Ensembl"/>
        </authorList>
    </citation>
    <scope>IDENTIFICATION</scope>
</reference>
<dbReference type="Gene3D" id="3.40.50.300">
    <property type="entry name" value="P-loop containing nucleotide triphosphate hydrolases"/>
    <property type="match status" value="1"/>
</dbReference>
<reference evidence="14" key="1">
    <citation type="submission" date="2003-08" db="EMBL/GenBank/DDBJ databases">
        <authorList>
            <person name="Birren B."/>
            <person name="Nusbaum C."/>
            <person name="Abebe A."/>
            <person name="Abouelleil A."/>
            <person name="Adekoya E."/>
            <person name="Ait-zahra M."/>
            <person name="Allen N."/>
            <person name="Allen T."/>
            <person name="An P."/>
            <person name="Anderson M."/>
            <person name="Anderson S."/>
            <person name="Arachchi H."/>
            <person name="Armbruster J."/>
            <person name="Bachantsang P."/>
            <person name="Baldwin J."/>
            <person name="Barry A."/>
            <person name="Bayul T."/>
            <person name="Blitshsteyn B."/>
            <person name="Bloom T."/>
            <person name="Blye J."/>
            <person name="Boguslavskiy L."/>
            <person name="Borowsky M."/>
            <person name="Boukhgalter B."/>
            <person name="Brunache A."/>
            <person name="Butler J."/>
            <person name="Calixte N."/>
            <person name="Calvo S."/>
            <person name="Camarata J."/>
            <person name="Campo K."/>
            <person name="Chang J."/>
            <person name="Cheshatsang Y."/>
            <person name="Citroen M."/>
            <person name="Collymore A."/>
            <person name="Considine T."/>
            <person name="Cook A."/>
            <person name="Cooke P."/>
            <person name="Corum B."/>
            <person name="Cuomo C."/>
            <person name="David R."/>
            <person name="Dawoe T."/>
            <person name="Degray S."/>
            <person name="Dodge S."/>
            <person name="Dooley K."/>
            <person name="Dorje P."/>
            <person name="Dorjee K."/>
            <person name="Dorris L."/>
            <person name="Duffey N."/>
            <person name="Dupes A."/>
            <person name="Elkins T."/>
            <person name="Engels R."/>
            <person name="Erickson J."/>
            <person name="Farina A."/>
            <person name="Faro S."/>
            <person name="Ferreira P."/>
            <person name="Fischer H."/>
            <person name="Fitzgerald M."/>
            <person name="Foley K."/>
            <person name="Gage D."/>
            <person name="Galagan J."/>
            <person name="Gearin G."/>
            <person name="Gnerre S."/>
            <person name="Gnirke A."/>
            <person name="Goyette A."/>
            <person name="Graham J."/>
            <person name="Grandbois E."/>
            <person name="Gyaltsen K."/>
            <person name="Hafez N."/>
            <person name="Hagopian D."/>
            <person name="Hagos B."/>
            <person name="Hall J."/>
            <person name="Hatcher B."/>
            <person name="Heller A."/>
            <person name="Higgins H."/>
            <person name="Honan T."/>
            <person name="Horn A."/>
            <person name="Houde N."/>
            <person name="Hughes L."/>
            <person name="Hulme W."/>
            <person name="Husby E."/>
            <person name="Iliev I."/>
            <person name="Jaffe D."/>
            <person name="Jones C."/>
            <person name="Kamal M."/>
            <person name="Kamat A."/>
            <person name="Kamvysselis M."/>
            <person name="Karlsson E."/>
            <person name="Kells C."/>
            <person name="Kieu A."/>
            <person name="Kisner P."/>
            <person name="Kodira C."/>
            <person name="Kulbokas E."/>
            <person name="Labutti K."/>
            <person name="Lama D."/>
            <person name="Landers T."/>
            <person name="Leger J."/>
            <person name="Levine S."/>
            <person name="Lewis D."/>
            <person name="Lewis T."/>
            <person name="Lindblad-toh K."/>
            <person name="Liu X."/>
            <person name="Lokyitsang T."/>
            <person name="Lokyitsang Y."/>
            <person name="Lucien O."/>
            <person name="Lui A."/>
            <person name="Ma L.J."/>
            <person name="Mabbitt R."/>
            <person name="Macdonald J."/>
            <person name="Maclean C."/>
            <person name="Major J."/>
            <person name="Manning J."/>
            <person name="Marabella R."/>
            <person name="Maru K."/>
            <person name="Matthews C."/>
            <person name="Mauceli E."/>
            <person name="Mccarthy M."/>
            <person name="Mcdonough S."/>
            <person name="Mcghee T."/>
            <person name="Meldrim J."/>
            <person name="Meneus L."/>
            <person name="Mesirov J."/>
            <person name="Mihalev A."/>
            <person name="Mihova T."/>
            <person name="Mikkelsen T."/>
            <person name="Mlenga V."/>
            <person name="Moru K."/>
            <person name="Mozes J."/>
            <person name="Mulrain L."/>
            <person name="Munson G."/>
            <person name="Naylor J."/>
            <person name="Newes C."/>
            <person name="Nguyen C."/>
            <person name="Nguyen N."/>
            <person name="Nguyen T."/>
            <person name="Nicol R."/>
            <person name="Nielsen C."/>
            <person name="Nizzari M."/>
            <person name="Norbu C."/>
            <person name="Norbu N."/>
            <person name="O'donnell P."/>
            <person name="Okoawo O."/>
            <person name="O'leary S."/>
            <person name="Omotosho B."/>
            <person name="O'neill K."/>
            <person name="Osman S."/>
            <person name="Parker S."/>
            <person name="Perrin D."/>
            <person name="Phunkhang P."/>
            <person name="Piqani B."/>
            <person name="Purcell S."/>
            <person name="Rachupka T."/>
            <person name="Ramasamy U."/>
            <person name="Rameau R."/>
            <person name="Ray V."/>
            <person name="Raymond C."/>
            <person name="Retta R."/>
            <person name="Richardson S."/>
            <person name="Rise C."/>
            <person name="Rodriguez J."/>
            <person name="Rogers J."/>
            <person name="Rogov P."/>
            <person name="Rutman M."/>
            <person name="Schupbach R."/>
            <person name="Seaman C."/>
            <person name="Settipalli S."/>
            <person name="Sharpe T."/>
            <person name="Sheridan J."/>
            <person name="Sherpa N."/>
            <person name="Shi J."/>
            <person name="Smirnov S."/>
            <person name="Smith C."/>
            <person name="Sougnez C."/>
            <person name="Spencer B."/>
            <person name="Stalker J."/>
            <person name="Stange-thomann N."/>
            <person name="Stavropoulos S."/>
            <person name="Stetson K."/>
            <person name="Stone C."/>
            <person name="Stone S."/>
            <person name="Stubbs M."/>
            <person name="Talamas J."/>
            <person name="Tchuinga P."/>
            <person name="Tenzing P."/>
            <person name="Tesfaye S."/>
            <person name="Theodore J."/>
            <person name="Thoulutsang Y."/>
            <person name="Topham K."/>
            <person name="Towey S."/>
            <person name="Tsamla T."/>
            <person name="Tsomo N."/>
            <person name="Vallee D."/>
            <person name="Vassiliev H."/>
            <person name="Venkataraman V."/>
            <person name="Vinson J."/>
            <person name="Vo A."/>
            <person name="Wade C."/>
            <person name="Wang S."/>
            <person name="Wangchuk T."/>
            <person name="Wangdi T."/>
            <person name="Whittaker C."/>
            <person name="Wilkinson J."/>
            <person name="Wu Y."/>
            <person name="Wyman D."/>
            <person name="Yadav S."/>
            <person name="Yang S."/>
            <person name="Yang X."/>
            <person name="Yeager S."/>
            <person name="Yee E."/>
            <person name="Young G."/>
            <person name="Zainoun J."/>
            <person name="Zembeck L."/>
            <person name="Zimmer A."/>
            <person name="Zody M."/>
            <person name="Lander E."/>
        </authorList>
    </citation>
    <scope>NUCLEOTIDE SEQUENCE [LARGE SCALE GENOMIC DNA]</scope>
</reference>
<evidence type="ECO:0000259" key="12">
    <source>
        <dbReference type="Pfam" id="PF21639"/>
    </source>
</evidence>
<dbReference type="Ensembl" id="ENSCSAVT00000011462.1">
    <property type="protein sequence ID" value="ENSCSAVP00000011329.1"/>
    <property type="gene ID" value="ENSCSAVG00000006632.1"/>
</dbReference>
<dbReference type="InterPro" id="IPR020796">
    <property type="entry name" value="ORC5"/>
</dbReference>
<keyword evidence="4" id="KW-0547">Nucleotide-binding</keyword>
<organism evidence="13 14">
    <name type="scientific">Ciona savignyi</name>
    <name type="common">Pacific transparent sea squirt</name>
    <dbReference type="NCBI Taxonomy" id="51511"/>
    <lineage>
        <taxon>Eukaryota</taxon>
        <taxon>Metazoa</taxon>
        <taxon>Chordata</taxon>
        <taxon>Tunicata</taxon>
        <taxon>Ascidiacea</taxon>
        <taxon>Phlebobranchia</taxon>
        <taxon>Cionidae</taxon>
        <taxon>Ciona</taxon>
    </lineage>
</organism>
<dbReference type="Pfam" id="PF21639">
    <property type="entry name" value="ORC5_lid"/>
    <property type="match status" value="1"/>
</dbReference>
<keyword evidence="3" id="KW-0235">DNA replication</keyword>
<feature type="domain" description="Origin recognition complex subunit 5 C-terminal" evidence="11">
    <location>
        <begin position="299"/>
        <end position="428"/>
    </location>
</feature>
<dbReference type="STRING" id="51511.ENSCSAVP00000011329"/>
<evidence type="ECO:0000256" key="2">
    <source>
        <dbReference type="ARBA" id="ARBA00006269"/>
    </source>
</evidence>
<dbReference type="GO" id="GO:0005524">
    <property type="term" value="F:ATP binding"/>
    <property type="evidence" value="ECO:0007669"/>
    <property type="project" value="UniProtKB-KW"/>
</dbReference>
<evidence type="ECO:0000256" key="5">
    <source>
        <dbReference type="ARBA" id="ARBA00022840"/>
    </source>
</evidence>
<keyword evidence="14" id="KW-1185">Reference proteome</keyword>
<name>H2Z167_CIOSA</name>
<comment type="function">
    <text evidence="8">Component of the origin recognition complex (ORC) that binds origins of replication. DNA-binding is ATP-dependent. The specific DNA sequences that define origins of replication have not been identified yet. ORC is required to assemble the pre-replication complex necessary to initiate DNA replication.</text>
</comment>
<dbReference type="FunCoup" id="H2Z167">
    <property type="interactions" value="870"/>
</dbReference>
<protein>
    <recommendedName>
        <fullName evidence="9">Origin recognition complex subunit 5</fullName>
    </recommendedName>
</protein>
<dbReference type="FunFam" id="3.40.50.300:FF:000673">
    <property type="entry name" value="Origin recognition complex subunit 5"/>
    <property type="match status" value="1"/>
</dbReference>